<evidence type="ECO:0000313" key="6">
    <source>
        <dbReference type="Proteomes" id="UP000308652"/>
    </source>
</evidence>
<proteinExistence type="inferred from homology"/>
<comment type="similarity">
    <text evidence="2">Belongs to the NUP186/NUP192/NUP205 family.</text>
</comment>
<dbReference type="OrthoDB" id="2019644at2759"/>
<dbReference type="PANTHER" id="PTHR31344">
    <property type="entry name" value="NUCLEAR PORE COMPLEX PROTEIN NUP205"/>
    <property type="match status" value="1"/>
</dbReference>
<evidence type="ECO:0000256" key="3">
    <source>
        <dbReference type="ARBA" id="ARBA00022448"/>
    </source>
</evidence>
<evidence type="ECO:0000256" key="2">
    <source>
        <dbReference type="ARBA" id="ARBA00005892"/>
    </source>
</evidence>
<comment type="subcellular location">
    <subcellularLocation>
        <location evidence="1">Nucleus</location>
    </subcellularLocation>
</comment>
<reference evidence="5 6" key="1">
    <citation type="journal article" date="2019" name="Nat. Ecol. Evol.">
        <title>Megaphylogeny resolves global patterns of mushroom evolution.</title>
        <authorList>
            <person name="Varga T."/>
            <person name="Krizsan K."/>
            <person name="Foldi C."/>
            <person name="Dima B."/>
            <person name="Sanchez-Garcia M."/>
            <person name="Sanchez-Ramirez S."/>
            <person name="Szollosi G.J."/>
            <person name="Szarkandi J.G."/>
            <person name="Papp V."/>
            <person name="Albert L."/>
            <person name="Andreopoulos W."/>
            <person name="Angelini C."/>
            <person name="Antonin V."/>
            <person name="Barry K.W."/>
            <person name="Bougher N.L."/>
            <person name="Buchanan P."/>
            <person name="Buyck B."/>
            <person name="Bense V."/>
            <person name="Catcheside P."/>
            <person name="Chovatia M."/>
            <person name="Cooper J."/>
            <person name="Damon W."/>
            <person name="Desjardin D."/>
            <person name="Finy P."/>
            <person name="Geml J."/>
            <person name="Haridas S."/>
            <person name="Hughes K."/>
            <person name="Justo A."/>
            <person name="Karasinski D."/>
            <person name="Kautmanova I."/>
            <person name="Kiss B."/>
            <person name="Kocsube S."/>
            <person name="Kotiranta H."/>
            <person name="LaButti K.M."/>
            <person name="Lechner B.E."/>
            <person name="Liimatainen K."/>
            <person name="Lipzen A."/>
            <person name="Lukacs Z."/>
            <person name="Mihaltcheva S."/>
            <person name="Morgado L.N."/>
            <person name="Niskanen T."/>
            <person name="Noordeloos M.E."/>
            <person name="Ohm R.A."/>
            <person name="Ortiz-Santana B."/>
            <person name="Ovrebo C."/>
            <person name="Racz N."/>
            <person name="Riley R."/>
            <person name="Savchenko A."/>
            <person name="Shiryaev A."/>
            <person name="Soop K."/>
            <person name="Spirin V."/>
            <person name="Szebenyi C."/>
            <person name="Tomsovsky M."/>
            <person name="Tulloss R.E."/>
            <person name="Uehling J."/>
            <person name="Grigoriev I.V."/>
            <person name="Vagvolgyi C."/>
            <person name="Papp T."/>
            <person name="Martin F.M."/>
            <person name="Miettinen O."/>
            <person name="Hibbett D.S."/>
            <person name="Nagy L.G."/>
        </authorList>
    </citation>
    <scope>NUCLEOTIDE SEQUENCE [LARGE SCALE GENOMIC DNA]</scope>
    <source>
        <strain evidence="5 6">CBS 166.37</strain>
    </source>
</reference>
<protein>
    <submittedName>
        <fullName evidence="5">Nucleoporin Nup186/Nup192/Nup205</fullName>
    </submittedName>
</protein>
<evidence type="ECO:0000313" key="5">
    <source>
        <dbReference type="EMBL" id="TFK37612.1"/>
    </source>
</evidence>
<dbReference type="EMBL" id="ML213607">
    <property type="protein sequence ID" value="TFK37612.1"/>
    <property type="molecule type" value="Genomic_DNA"/>
</dbReference>
<sequence>MESIHILRELLAKVLSNNDSHYDEQELFNQLMVQKPRLLSLLDFGQRNQQEQREIESGKTVVNGKSVAVNADFARQAIALSHELGISERFAATLLSNTMQNNTNIGAVNCLETTVNNFHKRRRELMECLLYLCQATELAQAPNAPKTLSRISAYFSGELIHGVVAGKEASLPKTIIAAIEHLDAGMARAEEGYRNAATDTVIPSGPGNISFGSDVLSSRLESLKYERRTLATALCILARLSFVAPQNITHITEWLSNNPDSAMSHYFLTALLLAFNPTDSSTEVGSRSARLIVNPEITTFMTKKLAPSTAWKDPGLKATILLKWTLSLTEARHKDDSLENRAGFRTEDLETQIWNAVQGDTFHYLAVLVAQVEQKRGTSPASSLITLLSSEQTEQRDSMSEEFKLMMLTVFENLLRSLITHASSELRKIKQKQEDLVITSARERNRNASSRYTSSIALGPEKPGPPPRHDIAMLYTFIGLLYSALPPERALQFWGSSPSSEQLSYLELVESSTGRLPSFLQWAIWSTPVQDLTMLAALYDMLSGLSKGQQCSELAYNFMARGAGEVIPGSSLSATSSGGPTVSWIAIFNLLESWAVSTSNTRGPPSQQSLGFGQGFGSLNQFAPPPPPPSHQINIGPKDVLLAQSFLRLLSTVVTYSVPVRTTISGHAQFRAIPTLVSLIPLGIPLELKGALFETLSAFCEPGAGAAGVEICKAVWTLMERLEVINVRVGSNSGFGALTTAKGVELELEQIESAHRLYPATIPFLKLLSTLVHTPKRIPLRDRAADTEPVNTIPESLGQSYRLPGVGPFTSFVIDNVFANIPNREYARPSDRWQINNLCLCYIERALASFDLESLVNAVEDTSLRGETLIPLLVHPGYDIMQRLLTNSPLQESLLSYIVDGVDAFDKDVMQKQPFFRDTIARVLRIVHRVLEIEDIFLDVLIPILSDFDSTPFVGPVHSQSYYTKFDQALSFGPQFVPALAAYMTYPAHSELVLLSVKIISILSLSTSFSTLVTLIERSKDSDRIIGAFARIISSDSMDNITQSEEIAEQITGAGAPEIDETDGALEQPIRLAALDLLIQDTDPDRPYPNIAHFLLFGGSRNEHQIQDPHALGGSYATIHALLELVNAGVPRLKGKQKEREEHRDVHVQPLFMRLPELAERCYRVIHQLCIHPRTSDFTTRYLRTRDDFFARHLKSIPSQVPPAQQDSPIQVIYGDGSRVITTVPALSAFIRLRSFVFDLVALELHILTNRGHFKGISELLDILFGSDFGYEDNEFPVFREVGQSHMRIIDFLQSLMFEWADSLTVNDVSLQFLSHLNLQTCVRKDSTGCGVVDRTALLLLLAAGRRALHAQGAIMNASQELQINAEATYILESCAVENHRRKVTHALVAGFEAWRRLLDMALTKCFDRLPHDRRENMLFDLLHVLPEAIRSGNLEESTSVLLSETVLSSITKLREDRRHQIILQSVGGDAEAGSLPAERLYSILRNILEGILESNHVELVRGNLYASLINFIHLIGSPREEPISATIQGDSLSLTVTLSSFNRSQALVPFDQKARTQNPSSSLQSGSLAVIKSTMDRLTSVVARDAIDGTEVWKTIAFMLLDALVQLSSQEKQHIILNSLGRHGILANFIRGIKESDLRLQSVLKADPDDLNPLYVYEAKMSLFIRMSQTRLGAERLLEAQLMSILAQCDYLDARPEADQSFMDQDSFLPSAVQRYHQLFMPALQAVDGILAVLGSKHTTATNQALEFLTAHGSTVVILLKNETDYTTLALLEEIHLIVTLCASVLPTVPKTELLSANSGFGAIHAAILSLGAKCLGRRQYFSLVVPQTDVEIQNANIFAFGFGSETKFDVSVRQKDRLLRKAIVAYIGAAGDFTEPEINLVLSPITNVPRHEERAHFSATVPSVGDVLGALDELCNDLSETLKQIADLTAELANKDHIGVENAQEVLRDIHPTLLQELDIDQKRTLICQELDRIKRATKREAKTLLDTTEMLLLLIWRHLDYYAEPRHMNTPPARASLTNAMRLLATTEPETFRAEVATKLAPALQRLSLLDLNHESLGKDWQVNQAYIEIMCRRLRDSASLHDESTMEDGE</sequence>
<name>A0A5C3LXQ1_9AGAR</name>
<keyword evidence="3" id="KW-0813">Transport</keyword>
<dbReference type="GO" id="GO:0006999">
    <property type="term" value="P:nuclear pore organization"/>
    <property type="evidence" value="ECO:0007669"/>
    <property type="project" value="TreeGrafter"/>
</dbReference>
<gene>
    <name evidence="5" type="ORF">BDQ12DRAFT_684978</name>
</gene>
<dbReference type="PANTHER" id="PTHR31344:SF0">
    <property type="entry name" value="NUCLEAR PORE COMPLEX PROTEIN NUP205"/>
    <property type="match status" value="1"/>
</dbReference>
<dbReference type="GO" id="GO:0017056">
    <property type="term" value="F:structural constituent of nuclear pore"/>
    <property type="evidence" value="ECO:0007669"/>
    <property type="project" value="TreeGrafter"/>
</dbReference>
<evidence type="ECO:0000256" key="1">
    <source>
        <dbReference type="ARBA" id="ARBA00004123"/>
    </source>
</evidence>
<organism evidence="5 6">
    <name type="scientific">Crucibulum laeve</name>
    <dbReference type="NCBI Taxonomy" id="68775"/>
    <lineage>
        <taxon>Eukaryota</taxon>
        <taxon>Fungi</taxon>
        <taxon>Dikarya</taxon>
        <taxon>Basidiomycota</taxon>
        <taxon>Agaricomycotina</taxon>
        <taxon>Agaricomycetes</taxon>
        <taxon>Agaricomycetidae</taxon>
        <taxon>Agaricales</taxon>
        <taxon>Agaricineae</taxon>
        <taxon>Nidulariaceae</taxon>
        <taxon>Crucibulum</taxon>
    </lineage>
</organism>
<dbReference type="GO" id="GO:0044611">
    <property type="term" value="C:nuclear pore inner ring"/>
    <property type="evidence" value="ECO:0007669"/>
    <property type="project" value="TreeGrafter"/>
</dbReference>
<keyword evidence="4" id="KW-0539">Nucleus</keyword>
<dbReference type="Pfam" id="PF11894">
    <property type="entry name" value="Nup192"/>
    <property type="match status" value="1"/>
</dbReference>
<keyword evidence="6" id="KW-1185">Reference proteome</keyword>
<accession>A0A5C3LXQ1</accession>
<evidence type="ECO:0000256" key="4">
    <source>
        <dbReference type="ARBA" id="ARBA00023242"/>
    </source>
</evidence>
<dbReference type="STRING" id="68775.A0A5C3LXQ1"/>
<dbReference type="Proteomes" id="UP000308652">
    <property type="component" value="Unassembled WGS sequence"/>
</dbReference>
<dbReference type="InterPro" id="IPR021827">
    <property type="entry name" value="Nup186/Nup192/Nup205"/>
</dbReference>